<gene>
    <name evidence="1" type="ORF">KK083_03465</name>
</gene>
<evidence type="ECO:0008006" key="3">
    <source>
        <dbReference type="Google" id="ProtNLM"/>
    </source>
</evidence>
<evidence type="ECO:0000313" key="2">
    <source>
        <dbReference type="Proteomes" id="UP001319200"/>
    </source>
</evidence>
<keyword evidence="2" id="KW-1185">Reference proteome</keyword>
<accession>A0AAP2GMN4</accession>
<dbReference type="AlphaFoldDB" id="A0AAP2GMN4"/>
<organism evidence="1 2">
    <name type="scientific">Chryseosolibacter histidini</name>
    <dbReference type="NCBI Taxonomy" id="2782349"/>
    <lineage>
        <taxon>Bacteria</taxon>
        <taxon>Pseudomonadati</taxon>
        <taxon>Bacteroidota</taxon>
        <taxon>Cytophagia</taxon>
        <taxon>Cytophagales</taxon>
        <taxon>Chryseotaleaceae</taxon>
        <taxon>Chryseosolibacter</taxon>
    </lineage>
</organism>
<dbReference type="EMBL" id="JAHESF010000002">
    <property type="protein sequence ID" value="MBT1695920.1"/>
    <property type="molecule type" value="Genomic_DNA"/>
</dbReference>
<name>A0AAP2GMN4_9BACT</name>
<reference evidence="1 2" key="1">
    <citation type="submission" date="2021-05" db="EMBL/GenBank/DDBJ databases">
        <title>A Polyphasic approach of four new species of the genus Ohtaekwangia: Ohtaekwangia histidinii sp. nov., Ohtaekwangia cretensis sp. nov., Ohtaekwangia indiensis sp. nov., Ohtaekwangia reichenbachii sp. nov. from diverse environment.</title>
        <authorList>
            <person name="Octaviana S."/>
        </authorList>
    </citation>
    <scope>NUCLEOTIDE SEQUENCE [LARGE SCALE GENOMIC DNA]</scope>
    <source>
        <strain evidence="1 2">PWU4</strain>
    </source>
</reference>
<evidence type="ECO:0000313" key="1">
    <source>
        <dbReference type="EMBL" id="MBT1695920.1"/>
    </source>
</evidence>
<proteinExistence type="predicted"/>
<sequence>MIRSPHTLVDLDAKANIFFNDIKKELQLHRKLHAHPNDYLKPTMRYLELNLETIITGRPDILENEAAKNIQPLVEQAVIDFLLSNPSLKDKKGKDITDTKKREAYARNIIKSEITKIFNYDLDDDSFRDKDHGAVAYRHAKRLNTNTCPYCNGNFTFTIRNKRMKCRPQFDHFLNKDRYPYFALSFYNLIPSCALCNSGALKGRKLFSITTHLHPFIDDIEGLYEFRTSINAVDFLVNNEDFTLQLKPCQNVSKKERKKAMANIEVFGLQDRYGFHKDIAGDVLKKSYVYNKTAIENLFTSFKIGNHLIFKSESEVKELIMGNYLHPNNFHKRILSKLTKDIAEEFGLTI</sequence>
<protein>
    <recommendedName>
        <fullName evidence="3">HNH endonuclease</fullName>
    </recommendedName>
</protein>
<dbReference type="Proteomes" id="UP001319200">
    <property type="component" value="Unassembled WGS sequence"/>
</dbReference>
<dbReference type="RefSeq" id="WP_254160717.1">
    <property type="nucleotide sequence ID" value="NZ_JAHESF010000002.1"/>
</dbReference>
<dbReference type="Gene3D" id="1.10.30.50">
    <property type="match status" value="1"/>
</dbReference>
<comment type="caution">
    <text evidence="1">The sequence shown here is derived from an EMBL/GenBank/DDBJ whole genome shotgun (WGS) entry which is preliminary data.</text>
</comment>